<evidence type="ECO:0000313" key="2">
    <source>
        <dbReference type="EMBL" id="EMS59962.1"/>
    </source>
</evidence>
<sequence>MAAILGSSTAPDNDDRERRGQQRCSKAWQKQRLQAAEANPSRSDSRRGSLEARQQATATHSRHQWRIQDEIGGWAQRLSREE</sequence>
<evidence type="ECO:0000256" key="1">
    <source>
        <dbReference type="SAM" id="MobiDB-lite"/>
    </source>
</evidence>
<name>M7ZIN8_TRIUA</name>
<protein>
    <submittedName>
        <fullName evidence="2">Uncharacterized protein</fullName>
    </submittedName>
</protein>
<gene>
    <name evidence="2" type="ORF">TRIUR3_32753</name>
</gene>
<feature type="compositionally biased region" description="Polar residues" evidence="1">
    <location>
        <begin position="1"/>
        <end position="11"/>
    </location>
</feature>
<organism evidence="2">
    <name type="scientific">Triticum urartu</name>
    <name type="common">Red wild einkorn</name>
    <name type="synonym">Crithodium urartu</name>
    <dbReference type="NCBI Taxonomy" id="4572"/>
    <lineage>
        <taxon>Eukaryota</taxon>
        <taxon>Viridiplantae</taxon>
        <taxon>Streptophyta</taxon>
        <taxon>Embryophyta</taxon>
        <taxon>Tracheophyta</taxon>
        <taxon>Spermatophyta</taxon>
        <taxon>Magnoliopsida</taxon>
        <taxon>Liliopsida</taxon>
        <taxon>Poales</taxon>
        <taxon>Poaceae</taxon>
        <taxon>BOP clade</taxon>
        <taxon>Pooideae</taxon>
        <taxon>Triticodae</taxon>
        <taxon>Triticeae</taxon>
        <taxon>Triticinae</taxon>
        <taxon>Triticum</taxon>
    </lineage>
</organism>
<accession>M7ZIN8</accession>
<dbReference type="EMBL" id="KD115104">
    <property type="protein sequence ID" value="EMS59962.1"/>
    <property type="molecule type" value="Genomic_DNA"/>
</dbReference>
<feature type="region of interest" description="Disordered" evidence="1">
    <location>
        <begin position="1"/>
        <end position="82"/>
    </location>
</feature>
<dbReference type="AlphaFoldDB" id="M7ZIN8"/>
<proteinExistence type="predicted"/>
<reference evidence="2" key="1">
    <citation type="journal article" date="2013" name="Nature">
        <title>Draft genome of the wheat A-genome progenitor Triticum urartu.</title>
        <authorList>
            <person name="Ling H.Q."/>
            <person name="Zhao S."/>
            <person name="Liu D."/>
            <person name="Wang J."/>
            <person name="Sun H."/>
            <person name="Zhang C."/>
            <person name="Fan H."/>
            <person name="Li D."/>
            <person name="Dong L."/>
            <person name="Tao Y."/>
            <person name="Gao C."/>
            <person name="Wu H."/>
            <person name="Li Y."/>
            <person name="Cui Y."/>
            <person name="Guo X."/>
            <person name="Zheng S."/>
            <person name="Wang B."/>
            <person name="Yu K."/>
            <person name="Liang Q."/>
            <person name="Yang W."/>
            <person name="Lou X."/>
            <person name="Chen J."/>
            <person name="Feng M."/>
            <person name="Jian J."/>
            <person name="Zhang X."/>
            <person name="Luo G."/>
            <person name="Jiang Y."/>
            <person name="Liu J."/>
            <person name="Wang Z."/>
            <person name="Sha Y."/>
            <person name="Zhang B."/>
            <person name="Wu H."/>
            <person name="Tang D."/>
            <person name="Shen Q."/>
            <person name="Xue P."/>
            <person name="Zou S."/>
            <person name="Wang X."/>
            <person name="Liu X."/>
            <person name="Wang F."/>
            <person name="Yang Y."/>
            <person name="An X."/>
            <person name="Dong Z."/>
            <person name="Zhang K."/>
            <person name="Zhang X."/>
            <person name="Luo M.C."/>
            <person name="Dvorak J."/>
            <person name="Tong Y."/>
            <person name="Wang J."/>
            <person name="Yang H."/>
            <person name="Li Z."/>
            <person name="Wang D."/>
            <person name="Zhang A."/>
            <person name="Wang J."/>
        </authorList>
    </citation>
    <scope>NUCLEOTIDE SEQUENCE</scope>
</reference>